<evidence type="ECO:0000256" key="1">
    <source>
        <dbReference type="SAM" id="Phobius"/>
    </source>
</evidence>
<evidence type="ECO:0008006" key="4">
    <source>
        <dbReference type="Google" id="ProtNLM"/>
    </source>
</evidence>
<dbReference type="Pfam" id="PF03137">
    <property type="entry name" value="OATP"/>
    <property type="match status" value="1"/>
</dbReference>
<feature type="transmembrane region" description="Helical" evidence="1">
    <location>
        <begin position="186"/>
        <end position="210"/>
    </location>
</feature>
<feature type="transmembrane region" description="Helical" evidence="1">
    <location>
        <begin position="98"/>
        <end position="122"/>
    </location>
</feature>
<keyword evidence="1" id="KW-0472">Membrane</keyword>
<dbReference type="PANTHER" id="PTHR11388">
    <property type="entry name" value="ORGANIC ANION TRANSPORTER"/>
    <property type="match status" value="1"/>
</dbReference>
<keyword evidence="1" id="KW-1133">Transmembrane helix</keyword>
<reference evidence="2 3" key="1">
    <citation type="submission" date="2018-11" db="EMBL/GenBank/DDBJ databases">
        <authorList>
            <consortium name="Pathogen Informatics"/>
        </authorList>
    </citation>
    <scope>NUCLEOTIDE SEQUENCE [LARGE SCALE GENOMIC DNA]</scope>
</reference>
<protein>
    <recommendedName>
        <fullName evidence="4">Solute carrier organic anion transporter family member</fullName>
    </recommendedName>
</protein>
<keyword evidence="3" id="KW-1185">Reference proteome</keyword>
<dbReference type="InterPro" id="IPR004156">
    <property type="entry name" value="OATP"/>
</dbReference>
<gene>
    <name evidence="2" type="ORF">DILT_LOCUS4708</name>
</gene>
<keyword evidence="1" id="KW-0812">Transmembrane</keyword>
<dbReference type="PANTHER" id="PTHR11388:SF142">
    <property type="entry name" value="SOLUTE CARRIER ORGANIC ANION TRANSPORTER FAMILY MEMBER 5A1"/>
    <property type="match status" value="1"/>
</dbReference>
<dbReference type="AlphaFoldDB" id="A0A3P7LAM2"/>
<sequence length="244" mass="27092">MTTPTQGDLCLQPVWERFQDNSLANRGDRVVVANFGFLPAPNLPFFLWQKLYRNCTCLASFVPKFPAHLRAAPAAPNTTVLLDDEVVTGPCPMTCHTLIPFICVLTTALFLTGVIQNPLLMVTMRSVSKSERSLALGLQFVIIRLLANLPSPISFGRVIDGACMFWHMECGRRGDCGLTDRRNLTFYLTGLALVVKGLSLFIYVGLLYLLRKSSLRNQPMNGMRTAPNSIHAVSINTEDTREQS</sequence>
<organism evidence="2 3">
    <name type="scientific">Dibothriocephalus latus</name>
    <name type="common">Fish tapeworm</name>
    <name type="synonym">Diphyllobothrium latum</name>
    <dbReference type="NCBI Taxonomy" id="60516"/>
    <lineage>
        <taxon>Eukaryota</taxon>
        <taxon>Metazoa</taxon>
        <taxon>Spiralia</taxon>
        <taxon>Lophotrochozoa</taxon>
        <taxon>Platyhelminthes</taxon>
        <taxon>Cestoda</taxon>
        <taxon>Eucestoda</taxon>
        <taxon>Diphyllobothriidea</taxon>
        <taxon>Diphyllobothriidae</taxon>
        <taxon>Dibothriocephalus</taxon>
    </lineage>
</organism>
<evidence type="ECO:0000313" key="2">
    <source>
        <dbReference type="EMBL" id="VDN08877.1"/>
    </source>
</evidence>
<dbReference type="GO" id="GO:0043252">
    <property type="term" value="P:sodium-independent organic anion transport"/>
    <property type="evidence" value="ECO:0007669"/>
    <property type="project" value="TreeGrafter"/>
</dbReference>
<accession>A0A3P7LAM2</accession>
<feature type="transmembrane region" description="Helical" evidence="1">
    <location>
        <begin position="134"/>
        <end position="155"/>
    </location>
</feature>
<evidence type="ECO:0000313" key="3">
    <source>
        <dbReference type="Proteomes" id="UP000281553"/>
    </source>
</evidence>
<dbReference type="OrthoDB" id="5062115at2759"/>
<proteinExistence type="predicted"/>
<dbReference type="GO" id="GO:0016323">
    <property type="term" value="C:basolateral plasma membrane"/>
    <property type="evidence" value="ECO:0007669"/>
    <property type="project" value="TreeGrafter"/>
</dbReference>
<dbReference type="GO" id="GO:0015347">
    <property type="term" value="F:sodium-independent organic anion transmembrane transporter activity"/>
    <property type="evidence" value="ECO:0007669"/>
    <property type="project" value="TreeGrafter"/>
</dbReference>
<dbReference type="EMBL" id="UYRU01045958">
    <property type="protein sequence ID" value="VDN08877.1"/>
    <property type="molecule type" value="Genomic_DNA"/>
</dbReference>
<name>A0A3P7LAM2_DIBLA</name>
<dbReference type="Proteomes" id="UP000281553">
    <property type="component" value="Unassembled WGS sequence"/>
</dbReference>